<evidence type="ECO:0000313" key="2">
    <source>
        <dbReference type="EMBL" id="HHP68030.1"/>
    </source>
</evidence>
<keyword evidence="2" id="KW-0808">Transferase</keyword>
<evidence type="ECO:0000259" key="1">
    <source>
        <dbReference type="Pfam" id="PF08241"/>
    </source>
</evidence>
<sequence length="181" mass="20684">MVELEDCLNTSVVEFYNATAGSYDQLYRDEQFSKYAFLQERSLLAGFKRVLDAGCGTALLFDYMTGKEAGDFKVYVCMDASEGMIREALSKVRDPRFISIVAFIEETPVIDDYFDIAYSITVWDNLEDKRRALSELKRVAHIVVVSQHYKSTSPTPASIDPSFQEIGFRVDRFFVYIQGDK</sequence>
<comment type="caution">
    <text evidence="2">The sequence shown here is derived from an EMBL/GenBank/DDBJ whole genome shotgun (WGS) entry which is preliminary data.</text>
</comment>
<organism evidence="2">
    <name type="scientific">Thermogladius calderae</name>
    <dbReference type="NCBI Taxonomy" id="1200300"/>
    <lineage>
        <taxon>Archaea</taxon>
        <taxon>Thermoproteota</taxon>
        <taxon>Thermoprotei</taxon>
        <taxon>Desulfurococcales</taxon>
        <taxon>Desulfurococcaceae</taxon>
        <taxon>Thermogladius</taxon>
    </lineage>
</organism>
<dbReference type="Pfam" id="PF08241">
    <property type="entry name" value="Methyltransf_11"/>
    <property type="match status" value="1"/>
</dbReference>
<proteinExistence type="predicted"/>
<gene>
    <name evidence="2" type="ORF">ENM60_04505</name>
</gene>
<dbReference type="SUPFAM" id="SSF53335">
    <property type="entry name" value="S-adenosyl-L-methionine-dependent methyltransferases"/>
    <property type="match status" value="1"/>
</dbReference>
<reference evidence="2" key="1">
    <citation type="journal article" date="2020" name="mSystems">
        <title>Genome- and Community-Level Interaction Insights into Carbon Utilization and Element Cycling Functions of Hydrothermarchaeota in Hydrothermal Sediment.</title>
        <authorList>
            <person name="Zhou Z."/>
            <person name="Liu Y."/>
            <person name="Xu W."/>
            <person name="Pan J."/>
            <person name="Luo Z.H."/>
            <person name="Li M."/>
        </authorList>
    </citation>
    <scope>NUCLEOTIDE SEQUENCE [LARGE SCALE GENOMIC DNA]</scope>
    <source>
        <strain evidence="2">SpSt-110</strain>
    </source>
</reference>
<feature type="domain" description="Methyltransferase type 11" evidence="1">
    <location>
        <begin position="51"/>
        <end position="140"/>
    </location>
</feature>
<dbReference type="InterPro" id="IPR013216">
    <property type="entry name" value="Methyltransf_11"/>
</dbReference>
<protein>
    <submittedName>
        <fullName evidence="2">Class I SAM-dependent methyltransferase</fullName>
    </submittedName>
</protein>
<dbReference type="GO" id="GO:0008757">
    <property type="term" value="F:S-adenosylmethionine-dependent methyltransferase activity"/>
    <property type="evidence" value="ECO:0007669"/>
    <property type="project" value="InterPro"/>
</dbReference>
<dbReference type="Gene3D" id="3.40.50.150">
    <property type="entry name" value="Vaccinia Virus protein VP39"/>
    <property type="match status" value="1"/>
</dbReference>
<dbReference type="AlphaFoldDB" id="A0A7J3XZC7"/>
<name>A0A7J3XZC7_9CREN</name>
<dbReference type="EMBL" id="DRYK01000056">
    <property type="protein sequence ID" value="HHP68030.1"/>
    <property type="molecule type" value="Genomic_DNA"/>
</dbReference>
<keyword evidence="2" id="KW-0489">Methyltransferase</keyword>
<dbReference type="GO" id="GO:0032259">
    <property type="term" value="P:methylation"/>
    <property type="evidence" value="ECO:0007669"/>
    <property type="project" value="UniProtKB-KW"/>
</dbReference>
<dbReference type="InterPro" id="IPR029063">
    <property type="entry name" value="SAM-dependent_MTases_sf"/>
</dbReference>
<accession>A0A7J3XZC7</accession>
<dbReference type="CDD" id="cd02440">
    <property type="entry name" value="AdoMet_MTases"/>
    <property type="match status" value="1"/>
</dbReference>